<protein>
    <recommendedName>
        <fullName evidence="4">fumarylacetoacetase</fullName>
        <ecNumber evidence="4">3.7.1.2</ecNumber>
    </recommendedName>
</protein>
<evidence type="ECO:0000313" key="17">
    <source>
        <dbReference type="Proteomes" id="UP000613011"/>
    </source>
</evidence>
<dbReference type="EC" id="3.7.1.2" evidence="4"/>
<dbReference type="EMBL" id="JAEQNA010000001">
    <property type="protein sequence ID" value="MBL0419123.1"/>
    <property type="molecule type" value="Genomic_DNA"/>
</dbReference>
<dbReference type="GO" id="GO:0004334">
    <property type="term" value="F:fumarylacetoacetase activity"/>
    <property type="evidence" value="ECO:0007669"/>
    <property type="project" value="UniProtKB-EC"/>
</dbReference>
<keyword evidence="6 16" id="KW-0378">Hydrolase</keyword>
<evidence type="ECO:0000256" key="13">
    <source>
        <dbReference type="PIRSR" id="PIRSR605959-3"/>
    </source>
</evidence>
<dbReference type="Proteomes" id="UP000613011">
    <property type="component" value="Unassembled WGS sequence"/>
</dbReference>
<comment type="cofactor">
    <cofactor evidence="1 13">
        <name>Ca(2+)</name>
        <dbReference type="ChEBI" id="CHEBI:29108"/>
    </cofactor>
</comment>
<comment type="caution">
    <text evidence="16">The sequence shown here is derived from an EMBL/GenBank/DDBJ whole genome shotgun (WGS) entry which is preliminary data.</text>
</comment>
<dbReference type="InterPro" id="IPR036663">
    <property type="entry name" value="Fumarylacetoacetase_C_sf"/>
</dbReference>
<proteinExistence type="predicted"/>
<dbReference type="Pfam" id="PF09298">
    <property type="entry name" value="FAA_hydrolase_N"/>
    <property type="match status" value="1"/>
</dbReference>
<name>A0A937D4Q1_9BURK</name>
<evidence type="ECO:0000256" key="7">
    <source>
        <dbReference type="ARBA" id="ARBA00022837"/>
    </source>
</evidence>
<evidence type="ECO:0000256" key="5">
    <source>
        <dbReference type="ARBA" id="ARBA00022723"/>
    </source>
</evidence>
<dbReference type="GO" id="GO:0046872">
    <property type="term" value="F:metal ion binding"/>
    <property type="evidence" value="ECO:0007669"/>
    <property type="project" value="UniProtKB-KW"/>
</dbReference>
<feature type="domain" description="Fumarylacetoacetase-like C-terminal" evidence="14">
    <location>
        <begin position="158"/>
        <end position="430"/>
    </location>
</feature>
<dbReference type="SUPFAM" id="SSF56529">
    <property type="entry name" value="FAH"/>
    <property type="match status" value="1"/>
</dbReference>
<feature type="binding site" evidence="13">
    <location>
        <position position="239"/>
    </location>
    <ligand>
        <name>Ca(2+)</name>
        <dbReference type="ChEBI" id="CHEBI:29108"/>
    </ligand>
</feature>
<keyword evidence="9" id="KW-0828">Tyrosine catabolism</keyword>
<dbReference type="InterPro" id="IPR015377">
    <property type="entry name" value="Fumarylacetoacetase_N"/>
</dbReference>
<dbReference type="PANTHER" id="PTHR43069:SF2">
    <property type="entry name" value="FUMARYLACETOACETASE"/>
    <property type="match status" value="1"/>
</dbReference>
<dbReference type="Gene3D" id="3.90.850.10">
    <property type="entry name" value="Fumarylacetoacetase-like, C-terminal domain"/>
    <property type="match status" value="1"/>
</dbReference>
<dbReference type="InterPro" id="IPR011234">
    <property type="entry name" value="Fumarylacetoacetase-like_C"/>
</dbReference>
<evidence type="ECO:0000256" key="10">
    <source>
        <dbReference type="ARBA" id="ARBA00023232"/>
    </source>
</evidence>
<feature type="active site" description="Proton acceptor" evidence="11">
    <location>
        <position position="139"/>
    </location>
</feature>
<evidence type="ECO:0000259" key="14">
    <source>
        <dbReference type="Pfam" id="PF01557"/>
    </source>
</evidence>
<dbReference type="InterPro" id="IPR036462">
    <property type="entry name" value="Fumarylacetoacetase_N_sf"/>
</dbReference>
<evidence type="ECO:0000256" key="11">
    <source>
        <dbReference type="PIRSR" id="PIRSR605959-1"/>
    </source>
</evidence>
<evidence type="ECO:0000256" key="12">
    <source>
        <dbReference type="PIRSR" id="PIRSR605959-2"/>
    </source>
</evidence>
<dbReference type="Pfam" id="PF01557">
    <property type="entry name" value="FAA_hydrolase"/>
    <property type="match status" value="1"/>
</dbReference>
<comment type="pathway">
    <text evidence="3">Amino-acid degradation; L-phenylalanine degradation; acetoacetate and fumarate from L-phenylalanine: step 6/6.</text>
</comment>
<dbReference type="Gene3D" id="2.30.30.230">
    <property type="entry name" value="Fumarylacetoacetase, N-terminal domain"/>
    <property type="match status" value="1"/>
</dbReference>
<feature type="domain" description="Fumarylacetoacetase N-terminal" evidence="15">
    <location>
        <begin position="23"/>
        <end position="124"/>
    </location>
</feature>
<organism evidence="16 17">
    <name type="scientific">Ramlibacter aurantiacus</name>
    <dbReference type="NCBI Taxonomy" id="2801330"/>
    <lineage>
        <taxon>Bacteria</taxon>
        <taxon>Pseudomonadati</taxon>
        <taxon>Pseudomonadota</taxon>
        <taxon>Betaproteobacteria</taxon>
        <taxon>Burkholderiales</taxon>
        <taxon>Comamonadaceae</taxon>
        <taxon>Ramlibacter</taxon>
    </lineage>
</organism>
<evidence type="ECO:0000259" key="15">
    <source>
        <dbReference type="Pfam" id="PF09298"/>
    </source>
</evidence>
<feature type="binding site" evidence="13">
    <location>
        <position position="132"/>
    </location>
    <ligand>
        <name>Ca(2+)</name>
        <dbReference type="ChEBI" id="CHEBI:29108"/>
    </ligand>
</feature>
<feature type="binding site" evidence="12">
    <location>
        <position position="134"/>
    </location>
    <ligand>
        <name>substrate</name>
    </ligand>
</feature>
<dbReference type="PANTHER" id="PTHR43069">
    <property type="entry name" value="FUMARYLACETOACETASE"/>
    <property type="match status" value="1"/>
</dbReference>
<evidence type="ECO:0000256" key="9">
    <source>
        <dbReference type="ARBA" id="ARBA00022878"/>
    </source>
</evidence>
<feature type="binding site" evidence="13">
    <location>
        <position position="205"/>
    </location>
    <ligand>
        <name>Ca(2+)</name>
        <dbReference type="ChEBI" id="CHEBI:29108"/>
    </ligand>
</feature>
<feature type="binding site" evidence="13">
    <location>
        <position position="259"/>
    </location>
    <ligand>
        <name>Mg(2+)</name>
        <dbReference type="ChEBI" id="CHEBI:18420"/>
    </ligand>
</feature>
<comment type="cofactor">
    <cofactor evidence="2 13">
        <name>Mg(2+)</name>
        <dbReference type="ChEBI" id="CHEBI:18420"/>
    </cofactor>
</comment>
<dbReference type="NCBIfam" id="TIGR01266">
    <property type="entry name" value="fum_ac_acetase"/>
    <property type="match status" value="1"/>
</dbReference>
<gene>
    <name evidence="16" type="primary">fahA</name>
    <name evidence="16" type="ORF">JI739_02065</name>
</gene>
<dbReference type="InterPro" id="IPR005959">
    <property type="entry name" value="Fumarylacetoacetase"/>
</dbReference>
<dbReference type="SUPFAM" id="SSF63433">
    <property type="entry name" value="Fumarylacetoacetate hydrolase, FAH, N-terminal domain"/>
    <property type="match status" value="1"/>
</dbReference>
<keyword evidence="7 13" id="KW-0106">Calcium</keyword>
<keyword evidence="17" id="KW-1185">Reference proteome</keyword>
<feature type="binding site" evidence="13">
    <location>
        <position position="239"/>
    </location>
    <ligand>
        <name>Mg(2+)</name>
        <dbReference type="ChEBI" id="CHEBI:18420"/>
    </ligand>
</feature>
<feature type="binding site" evidence="12">
    <location>
        <position position="367"/>
    </location>
    <ligand>
        <name>substrate</name>
    </ligand>
</feature>
<sequence length="436" mass="46017">MTASHERSWVQEANLAGADFPLANLPLCVFGERAGAGDPRIGAGIGAAVLDLRAAGAAGLLGALDDATAEAMQAASLNPLFALGRPAWRAVRAGVAALLREGASGERQARSMLRPMDAVEFALPAAIGDYTDFFTSYNHAYNAGALFRPDSPVFPNFHSLPIAYHGRASSIVVSGTPVVRPKGQARRGAGSVETVFGPTRRLDFEMELGAFIGPGNPLGRSIAADRAEDHIAGLCLVNDWSARDVQAWETQPLGPFLGKNFATSISPWVVSLDALEPYRVARAPRRAGQPPLHDYLLGTAEGGPSTFEIRTEVQLSTARMREQGLAPVVLSRALFSRDGDWAFSQMVAHHTVNGCNLRPGDLIGSGTISGPDRGTEGCLLELTRGGAEPLALPGGETRAFLQDGDELTLTAYCERPGLPRIGFGRCTGTVLPALAE</sequence>
<dbReference type="AlphaFoldDB" id="A0A937D4Q1"/>
<evidence type="ECO:0000256" key="8">
    <source>
        <dbReference type="ARBA" id="ARBA00022842"/>
    </source>
</evidence>
<feature type="binding site" evidence="13">
    <location>
        <position position="263"/>
    </location>
    <ligand>
        <name>Mg(2+)</name>
        <dbReference type="ChEBI" id="CHEBI:18420"/>
    </ligand>
</feature>
<dbReference type="GO" id="GO:0006559">
    <property type="term" value="P:L-phenylalanine catabolic process"/>
    <property type="evidence" value="ECO:0007669"/>
    <property type="project" value="UniProtKB-KW"/>
</dbReference>
<accession>A0A937D4Q1</accession>
<keyword evidence="10" id="KW-0585">Phenylalanine catabolism</keyword>
<dbReference type="GO" id="GO:1902000">
    <property type="term" value="P:homogentisate catabolic process"/>
    <property type="evidence" value="ECO:0007669"/>
    <property type="project" value="TreeGrafter"/>
</dbReference>
<evidence type="ECO:0000313" key="16">
    <source>
        <dbReference type="EMBL" id="MBL0419123.1"/>
    </source>
</evidence>
<evidence type="ECO:0000256" key="2">
    <source>
        <dbReference type="ARBA" id="ARBA00001946"/>
    </source>
</evidence>
<evidence type="ECO:0000256" key="4">
    <source>
        <dbReference type="ARBA" id="ARBA00012094"/>
    </source>
</evidence>
<evidence type="ECO:0000256" key="1">
    <source>
        <dbReference type="ARBA" id="ARBA00001913"/>
    </source>
</evidence>
<keyword evidence="5 13" id="KW-0479">Metal-binding</keyword>
<keyword evidence="8 13" id="KW-0460">Magnesium</keyword>
<reference evidence="16" key="1">
    <citation type="submission" date="2021-01" db="EMBL/GenBank/DDBJ databases">
        <title>Ramlibacter sp. strain AW1 16S ribosomal RNA gene Genome sequencing and assembly.</title>
        <authorList>
            <person name="Kang M."/>
        </authorList>
    </citation>
    <scope>NUCLEOTIDE SEQUENCE</scope>
    <source>
        <strain evidence="16">AW1</strain>
    </source>
</reference>
<dbReference type="RefSeq" id="WP_201682176.1">
    <property type="nucleotide sequence ID" value="NZ_JAEQNA010000001.1"/>
</dbReference>
<feature type="binding site" evidence="12">
    <location>
        <position position="246"/>
    </location>
    <ligand>
        <name>substrate</name>
    </ligand>
</feature>
<feature type="binding site" evidence="13">
    <location>
        <position position="207"/>
    </location>
    <ligand>
        <name>Ca(2+)</name>
        <dbReference type="ChEBI" id="CHEBI:29108"/>
    </ligand>
</feature>
<evidence type="ECO:0000256" key="3">
    <source>
        <dbReference type="ARBA" id="ARBA00004782"/>
    </source>
</evidence>
<evidence type="ECO:0000256" key="6">
    <source>
        <dbReference type="ARBA" id="ARBA00022801"/>
    </source>
</evidence>
<feature type="binding site" evidence="12">
    <location>
        <position position="148"/>
    </location>
    <ligand>
        <name>substrate</name>
    </ligand>
</feature>
<dbReference type="GO" id="GO:0006572">
    <property type="term" value="P:L-tyrosine catabolic process"/>
    <property type="evidence" value="ECO:0007669"/>
    <property type="project" value="UniProtKB-KW"/>
</dbReference>